<evidence type="ECO:0000256" key="1">
    <source>
        <dbReference type="ARBA" id="ARBA00004123"/>
    </source>
</evidence>
<dbReference type="InterPro" id="IPR013633">
    <property type="entry name" value="NRDE-2"/>
</dbReference>
<proteinExistence type="inferred from homology"/>
<keyword evidence="3" id="KW-0539">Nucleus</keyword>
<keyword evidence="5" id="KW-1185">Reference proteome</keyword>
<reference evidence="4 5" key="1">
    <citation type="journal article" date="2014" name="Genome Biol. Evol.">
        <title>The genome of the myxosporean Thelohanellus kitauei shows adaptations to nutrient acquisition within its fish host.</title>
        <authorList>
            <person name="Yang Y."/>
            <person name="Xiong J."/>
            <person name="Zhou Z."/>
            <person name="Huo F."/>
            <person name="Miao W."/>
            <person name="Ran C."/>
            <person name="Liu Y."/>
            <person name="Zhang J."/>
            <person name="Feng J."/>
            <person name="Wang M."/>
            <person name="Wang M."/>
            <person name="Wang L."/>
            <person name="Yao B."/>
        </authorList>
    </citation>
    <scope>NUCLEOTIDE SEQUENCE [LARGE SCALE GENOMIC DNA]</scope>
    <source>
        <strain evidence="4">Wuqing</strain>
    </source>
</reference>
<gene>
    <name evidence="4" type="ORF">RF11_13864</name>
</gene>
<protein>
    <submittedName>
        <fullName evidence="4">Protein NRDE2</fullName>
    </submittedName>
</protein>
<dbReference type="OrthoDB" id="297219at2759"/>
<evidence type="ECO:0000313" key="5">
    <source>
        <dbReference type="Proteomes" id="UP000031668"/>
    </source>
</evidence>
<evidence type="ECO:0000313" key="4">
    <source>
        <dbReference type="EMBL" id="KII67228.1"/>
    </source>
</evidence>
<dbReference type="Gene3D" id="1.25.40.10">
    <property type="entry name" value="Tetratricopeptide repeat domain"/>
    <property type="match status" value="1"/>
</dbReference>
<dbReference type="PANTHER" id="PTHR13471">
    <property type="entry name" value="TETRATRICOPEPTIDE-LIKE HELICAL"/>
    <property type="match status" value="1"/>
</dbReference>
<dbReference type="GO" id="GO:0031048">
    <property type="term" value="P:regulatory ncRNA-mediated heterochromatin formation"/>
    <property type="evidence" value="ECO:0007669"/>
    <property type="project" value="TreeGrafter"/>
</dbReference>
<evidence type="ECO:0000256" key="3">
    <source>
        <dbReference type="ARBA" id="ARBA00023242"/>
    </source>
</evidence>
<comment type="caution">
    <text evidence="4">The sequence shown here is derived from an EMBL/GenBank/DDBJ whole genome shotgun (WGS) entry which is preliminary data.</text>
</comment>
<comment type="similarity">
    <text evidence="2">Belongs to the NRDE2 family.</text>
</comment>
<dbReference type="Pfam" id="PF08424">
    <property type="entry name" value="NRDE-2"/>
    <property type="match status" value="1"/>
</dbReference>
<dbReference type="PANTHER" id="PTHR13471:SF0">
    <property type="entry name" value="NUCLEAR EXOSOME REGULATOR NRDE2"/>
    <property type="match status" value="1"/>
</dbReference>
<dbReference type="InterPro" id="IPR011990">
    <property type="entry name" value="TPR-like_helical_dom_sf"/>
</dbReference>
<dbReference type="EMBL" id="JWZT01003269">
    <property type="protein sequence ID" value="KII67228.1"/>
    <property type="molecule type" value="Genomic_DNA"/>
</dbReference>
<comment type="subcellular location">
    <subcellularLocation>
        <location evidence="1">Nucleus</location>
    </subcellularLocation>
</comment>
<dbReference type="GO" id="GO:0071013">
    <property type="term" value="C:catalytic step 2 spliceosome"/>
    <property type="evidence" value="ECO:0007669"/>
    <property type="project" value="TreeGrafter"/>
</dbReference>
<evidence type="ECO:0000256" key="2">
    <source>
        <dbReference type="ARBA" id="ARBA00009265"/>
    </source>
</evidence>
<sequence length="1017" mass="119013">MASGEESNENINDYKSKGEQESYPCLFDTKIGKHEAGKILAPQDEYVEFDRDILGPSEKMLSEKIKTYWQDPLKLIQKKEKLKRKAIVKMSHEKPGLVDQSNKHKIKYIVDLNGRTSKQRYPQKFRYKKAPKKVTLGKQSYIERSILTERYYSLKFPSFCQKIDVLDKNYVISDKATVPKFDLVVNTSTEEESIKICRRIANLNKKVNDQPNDIASWLKLVDMQQEKLGKNMTTKSVADSQLAVLDAAINRNPKSEELLIRRLYIVHNVSDSNSLRSALDRIVFSFPNKISFWTIYFQYNQADFNKLSIKHILDLYIKALKKVESLKSLAVRPSQRLADPMGSEFQLKLYCQLCVYLLGTDHQEKLISLLQMVVEYNFSQHPNHMLNKFNDSDLLLYLESFWDSDMPKIGGKGARGFANFIKSGTEHKTIINESRVDIFKDIFLKPPRPNETQLHQYETQLYHSFSCKEKAWLAMEHLRSNRDVLPAKSNRDVEDMERIVLFDDVKSLVFKIDYSLHFEMSLLFLLVLGVPVPSKFCPVIGEILKDCLLFSDTVLQLPDSLIHFVNFFGSNLILSRKLSPIWLYFKCDDPSSNLFPDPNTLELIRNLFTSFISYIYFNDEQIRMLSFIWLQYEVLIATTYPSEYNNYEFVLKFSKILLSLPENRQFLTLWMLYSFCLLYAGKAEQYQKIVLKLIDSTKSAIMDPDYGTLITSFAQSAILNDLLNSLDRKLIVGLLHDFTSQTLEVTYESCFDINNALFSRISCVTRDSLIGCFHLIFCQFFEAVLTHNFSTAISNLIKWIEYCSKNCLISGLSRDLKCYPFKQRVYDNNSQIYQLCQLLSERFSEIIWHPAMYQHVNYDSFRNIVYLCVVMFPNSVRVLQWFYRYLQNEPTYIAFRPCFNYILSNCNVSTNSNISSWIFNIYTEISYIEKVSRSIGGEFLKESSSSYRLRCQFEKMCSDPNTMFRPLIWRIYMRILELYMDCVYFEILDSRSINDMMVEKGIRVRLPIDELEIIYNS</sequence>
<name>A0A0C2JDJ4_THEKT</name>
<organism evidence="4 5">
    <name type="scientific">Thelohanellus kitauei</name>
    <name type="common">Myxosporean</name>
    <dbReference type="NCBI Taxonomy" id="669202"/>
    <lineage>
        <taxon>Eukaryota</taxon>
        <taxon>Metazoa</taxon>
        <taxon>Cnidaria</taxon>
        <taxon>Myxozoa</taxon>
        <taxon>Myxosporea</taxon>
        <taxon>Bivalvulida</taxon>
        <taxon>Platysporina</taxon>
        <taxon>Myxobolidae</taxon>
        <taxon>Thelohanellus</taxon>
    </lineage>
</organism>
<dbReference type="AlphaFoldDB" id="A0A0C2JDJ4"/>
<dbReference type="GO" id="GO:1902369">
    <property type="term" value="P:negative regulation of RNA catabolic process"/>
    <property type="evidence" value="ECO:0007669"/>
    <property type="project" value="TreeGrafter"/>
</dbReference>
<accession>A0A0C2JDJ4</accession>
<dbReference type="Proteomes" id="UP000031668">
    <property type="component" value="Unassembled WGS sequence"/>
</dbReference>